<feature type="compositionally biased region" description="Basic and acidic residues" evidence="1">
    <location>
        <begin position="1"/>
        <end position="14"/>
    </location>
</feature>
<sequence>MQNEDRSSLRRLDTPTRMGSRHSSTGGRRSRSPSRRGDSPVLRHRSRQRSTQRDYGRLRELERDLDRQRQLLRAREDDIYRERSRLRQTVSNHREVSTTRSVNNEAQMLSPQTQDKERDGGSESKRRRLDDRNNCAQQKSNTESPTYTASDVVNMLKSFKQVPPQPSTATAPIHSNINNNNILPEFNPSAKNQRIDMWLRKVNECATVYGWDGRTTAHYAMQKLQGLAKSWYESLPSILFNWDEWQEKLSNAFPCDQNYGQSLEEMLKRRSRFNEQIEVYYYEKLALLNQCGIDGKRAVECIIHGLNDRTMRTSANALNCSQPEQLLKFLMSTKETFVQPFQRAQFRPKQSFENATISSNNANNNNNLTARENNPTTLRDV</sequence>
<feature type="compositionally biased region" description="Polar residues" evidence="1">
    <location>
        <begin position="98"/>
        <end position="113"/>
    </location>
</feature>
<evidence type="ECO:0000256" key="1">
    <source>
        <dbReference type="SAM" id="MobiDB-lite"/>
    </source>
</evidence>
<feature type="compositionally biased region" description="Basic and acidic residues" evidence="1">
    <location>
        <begin position="114"/>
        <end position="133"/>
    </location>
</feature>
<name>A0A8S4GCV5_PLUXY</name>
<evidence type="ECO:0000313" key="2">
    <source>
        <dbReference type="EMBL" id="CAG9137557.1"/>
    </source>
</evidence>
<accession>A0A8S4GCV5</accession>
<protein>
    <submittedName>
        <fullName evidence="2">(diamondback moth) hypothetical protein</fullName>
    </submittedName>
</protein>
<dbReference type="EMBL" id="CAJHNJ030000283">
    <property type="protein sequence ID" value="CAG9137557.1"/>
    <property type="molecule type" value="Genomic_DNA"/>
</dbReference>
<proteinExistence type="predicted"/>
<dbReference type="AlphaFoldDB" id="A0A8S4GCV5"/>
<keyword evidence="3" id="KW-1185">Reference proteome</keyword>
<evidence type="ECO:0000313" key="3">
    <source>
        <dbReference type="Proteomes" id="UP000653454"/>
    </source>
</evidence>
<gene>
    <name evidence="2" type="ORF">PLXY2_LOCUS15809</name>
</gene>
<feature type="region of interest" description="Disordered" evidence="1">
    <location>
        <begin position="1"/>
        <end position="58"/>
    </location>
</feature>
<comment type="caution">
    <text evidence="2">The sequence shown here is derived from an EMBL/GenBank/DDBJ whole genome shotgun (WGS) entry which is preliminary data.</text>
</comment>
<organism evidence="2 3">
    <name type="scientific">Plutella xylostella</name>
    <name type="common">Diamondback moth</name>
    <name type="synonym">Plutella maculipennis</name>
    <dbReference type="NCBI Taxonomy" id="51655"/>
    <lineage>
        <taxon>Eukaryota</taxon>
        <taxon>Metazoa</taxon>
        <taxon>Ecdysozoa</taxon>
        <taxon>Arthropoda</taxon>
        <taxon>Hexapoda</taxon>
        <taxon>Insecta</taxon>
        <taxon>Pterygota</taxon>
        <taxon>Neoptera</taxon>
        <taxon>Endopterygota</taxon>
        <taxon>Lepidoptera</taxon>
        <taxon>Glossata</taxon>
        <taxon>Ditrysia</taxon>
        <taxon>Yponomeutoidea</taxon>
        <taxon>Plutellidae</taxon>
        <taxon>Plutella</taxon>
    </lineage>
</organism>
<dbReference type="Proteomes" id="UP000653454">
    <property type="component" value="Unassembled WGS sequence"/>
</dbReference>
<feature type="compositionally biased region" description="Polar residues" evidence="1">
    <location>
        <begin position="134"/>
        <end position="149"/>
    </location>
</feature>
<feature type="region of interest" description="Disordered" evidence="1">
    <location>
        <begin position="356"/>
        <end position="381"/>
    </location>
</feature>
<reference evidence="2" key="1">
    <citation type="submission" date="2020-11" db="EMBL/GenBank/DDBJ databases">
        <authorList>
            <person name="Whiteford S."/>
        </authorList>
    </citation>
    <scope>NUCLEOTIDE SEQUENCE</scope>
</reference>
<feature type="compositionally biased region" description="Low complexity" evidence="1">
    <location>
        <begin position="356"/>
        <end position="374"/>
    </location>
</feature>
<feature type="region of interest" description="Disordered" evidence="1">
    <location>
        <begin position="89"/>
        <end position="149"/>
    </location>
</feature>
<feature type="compositionally biased region" description="Low complexity" evidence="1">
    <location>
        <begin position="17"/>
        <end position="27"/>
    </location>
</feature>